<keyword evidence="3" id="KW-1185">Reference proteome</keyword>
<feature type="transmembrane region" description="Helical" evidence="1">
    <location>
        <begin position="12"/>
        <end position="37"/>
    </location>
</feature>
<accession>A0A2S5TLH1</accession>
<sequence>MQSRHRQKGIGWFGLLFIFGVIAFVAIVGAKCFPIYMNQFKLVSALNKFATEGDVSKDDNGYSMRRGLERYWSIDDITRIDPKDIKLKRSEGGRFLVYDYEAREKLFYNIYIVIHFEGEVKMSSSAG</sequence>
<gene>
    <name evidence="2" type="ORF">C3942_02790</name>
</gene>
<dbReference type="AlphaFoldDB" id="A0A2S5TLH1"/>
<dbReference type="RefSeq" id="WP_104228795.1">
    <property type="nucleotide sequence ID" value="NZ_PSNW01000001.1"/>
</dbReference>
<proteinExistence type="predicted"/>
<reference evidence="2 3" key="1">
    <citation type="submission" date="2018-02" db="EMBL/GenBank/DDBJ databases">
        <title>Genome sequencing of Solimonas sp. HR-BB.</title>
        <authorList>
            <person name="Lee Y."/>
            <person name="Jeon C.O."/>
        </authorList>
    </citation>
    <scope>NUCLEOTIDE SEQUENCE [LARGE SCALE GENOMIC DNA]</scope>
    <source>
        <strain evidence="2 3">HR-BB</strain>
    </source>
</reference>
<evidence type="ECO:0000313" key="3">
    <source>
        <dbReference type="Proteomes" id="UP000238220"/>
    </source>
</evidence>
<evidence type="ECO:0000313" key="2">
    <source>
        <dbReference type="EMBL" id="PPE75829.1"/>
    </source>
</evidence>
<evidence type="ECO:0000256" key="1">
    <source>
        <dbReference type="SAM" id="Phobius"/>
    </source>
</evidence>
<dbReference type="OrthoDB" id="6078083at2"/>
<dbReference type="EMBL" id="PSNW01000001">
    <property type="protein sequence ID" value="PPE75829.1"/>
    <property type="molecule type" value="Genomic_DNA"/>
</dbReference>
<protein>
    <submittedName>
        <fullName evidence="2">DUF4845 domain-containing protein</fullName>
    </submittedName>
</protein>
<organism evidence="2 3">
    <name type="scientific">Solimonas fluminis</name>
    <dbReference type="NCBI Taxonomy" id="2086571"/>
    <lineage>
        <taxon>Bacteria</taxon>
        <taxon>Pseudomonadati</taxon>
        <taxon>Pseudomonadota</taxon>
        <taxon>Gammaproteobacteria</taxon>
        <taxon>Nevskiales</taxon>
        <taxon>Nevskiaceae</taxon>
        <taxon>Solimonas</taxon>
    </lineage>
</organism>
<keyword evidence="1" id="KW-1133">Transmembrane helix</keyword>
<name>A0A2S5TLH1_9GAMM</name>
<dbReference type="InterPro" id="IPR032314">
    <property type="entry name" value="DUF4845"/>
</dbReference>
<comment type="caution">
    <text evidence="2">The sequence shown here is derived from an EMBL/GenBank/DDBJ whole genome shotgun (WGS) entry which is preliminary data.</text>
</comment>
<dbReference type="Proteomes" id="UP000238220">
    <property type="component" value="Unassembled WGS sequence"/>
</dbReference>
<dbReference type="Pfam" id="PF16137">
    <property type="entry name" value="DUF4845"/>
    <property type="match status" value="1"/>
</dbReference>
<keyword evidence="1" id="KW-0472">Membrane</keyword>
<keyword evidence="1" id="KW-0812">Transmembrane</keyword>